<name>A0A1M7K3V2_9BACL</name>
<evidence type="ECO:0000256" key="1">
    <source>
        <dbReference type="SAM" id="Phobius"/>
    </source>
</evidence>
<sequence length="140" mass="16123">MRNGRGAVNRKVIKLLNSYTRKKETEKKVLTGEQRVSRRRTLLFSSLMLMVAGILLVMALHQHHQNSLLKDEVVSNEEILENKITEVRDLEQKIKQLNDDDYIMRIARSEFFLSEEGEIIFNLSSDEDDESVASENGTGE</sequence>
<gene>
    <name evidence="2" type="ORF">SAMN02745189_02446</name>
</gene>
<organism evidence="2 3">
    <name type="scientific">Lacicoccus alkaliphilus DSM 16010</name>
    <dbReference type="NCBI Taxonomy" id="1123231"/>
    <lineage>
        <taxon>Bacteria</taxon>
        <taxon>Bacillati</taxon>
        <taxon>Bacillota</taxon>
        <taxon>Bacilli</taxon>
        <taxon>Bacillales</taxon>
        <taxon>Salinicoccaceae</taxon>
        <taxon>Lacicoccus</taxon>
    </lineage>
</organism>
<feature type="transmembrane region" description="Helical" evidence="1">
    <location>
        <begin position="42"/>
        <end position="60"/>
    </location>
</feature>
<dbReference type="EMBL" id="FRCF01000015">
    <property type="protein sequence ID" value="SHM59895.1"/>
    <property type="molecule type" value="Genomic_DNA"/>
</dbReference>
<dbReference type="Pfam" id="PF04977">
    <property type="entry name" value="DivIC"/>
    <property type="match status" value="1"/>
</dbReference>
<dbReference type="InterPro" id="IPR039076">
    <property type="entry name" value="DivIC"/>
</dbReference>
<evidence type="ECO:0000313" key="3">
    <source>
        <dbReference type="Proteomes" id="UP000184206"/>
    </source>
</evidence>
<dbReference type="PANTHER" id="PTHR40027">
    <property type="entry name" value="CELL DIVISION PROTEIN DIVIC"/>
    <property type="match status" value="1"/>
</dbReference>
<proteinExistence type="predicted"/>
<evidence type="ECO:0000313" key="2">
    <source>
        <dbReference type="EMBL" id="SHM59895.1"/>
    </source>
</evidence>
<dbReference type="OrthoDB" id="2991180at2"/>
<keyword evidence="3" id="KW-1185">Reference proteome</keyword>
<dbReference type="InterPro" id="IPR007060">
    <property type="entry name" value="FtsL/DivIC"/>
</dbReference>
<keyword evidence="1" id="KW-0812">Transmembrane</keyword>
<dbReference type="STRING" id="1123231.SAMN02745189_02446"/>
<dbReference type="AlphaFoldDB" id="A0A1M7K3V2"/>
<accession>A0A1M7K3V2</accession>
<keyword evidence="1" id="KW-1133">Transmembrane helix</keyword>
<dbReference type="GO" id="GO:0051301">
    <property type="term" value="P:cell division"/>
    <property type="evidence" value="ECO:0007669"/>
    <property type="project" value="UniProtKB-KW"/>
</dbReference>
<protein>
    <submittedName>
        <fullName evidence="2">Cell division protein DivIC</fullName>
    </submittedName>
</protein>
<dbReference type="PANTHER" id="PTHR40027:SF1">
    <property type="entry name" value="CELL DIVISION PROTEIN DIVIC"/>
    <property type="match status" value="1"/>
</dbReference>
<reference evidence="2 3" key="1">
    <citation type="submission" date="2016-11" db="EMBL/GenBank/DDBJ databases">
        <authorList>
            <person name="Jaros S."/>
            <person name="Januszkiewicz K."/>
            <person name="Wedrychowicz H."/>
        </authorList>
    </citation>
    <scope>NUCLEOTIDE SEQUENCE [LARGE SCALE GENOMIC DNA]</scope>
    <source>
        <strain evidence="2 3">DSM 16010</strain>
    </source>
</reference>
<dbReference type="Proteomes" id="UP000184206">
    <property type="component" value="Unassembled WGS sequence"/>
</dbReference>
<keyword evidence="2" id="KW-0132">Cell division</keyword>
<keyword evidence="1" id="KW-0472">Membrane</keyword>
<keyword evidence="2" id="KW-0131">Cell cycle</keyword>